<comment type="similarity">
    <text evidence="2">Belongs to the ParB family.</text>
</comment>
<dbReference type="InterPro" id="IPR003115">
    <property type="entry name" value="ParB_N"/>
</dbReference>
<accession>A0AAU7VLH4</accession>
<dbReference type="FunFam" id="1.10.10.2830:FF:000001">
    <property type="entry name" value="Chromosome partitioning protein ParB"/>
    <property type="match status" value="1"/>
</dbReference>
<dbReference type="GO" id="GO:0003677">
    <property type="term" value="F:DNA binding"/>
    <property type="evidence" value="ECO:0007669"/>
    <property type="project" value="UniProtKB-KW"/>
</dbReference>
<dbReference type="Pfam" id="PF17762">
    <property type="entry name" value="HTH_ParB"/>
    <property type="match status" value="1"/>
</dbReference>
<dbReference type="Pfam" id="PF23552">
    <property type="entry name" value="ParB_C"/>
    <property type="match status" value="1"/>
</dbReference>
<gene>
    <name evidence="6" type="ORF">PRVXT_002984</name>
</gene>
<name>A0AAU7VLH4_9FIRM</name>
<dbReference type="SUPFAM" id="SSF110849">
    <property type="entry name" value="ParB/Sulfiredoxin"/>
    <property type="match status" value="1"/>
</dbReference>
<dbReference type="InterPro" id="IPR050336">
    <property type="entry name" value="Chromosome_partition/occlusion"/>
</dbReference>
<evidence type="ECO:0000256" key="4">
    <source>
        <dbReference type="ARBA" id="ARBA00023125"/>
    </source>
</evidence>
<organism evidence="6">
    <name type="scientific">Proteinivorax tanatarense</name>
    <dbReference type="NCBI Taxonomy" id="1260629"/>
    <lineage>
        <taxon>Bacteria</taxon>
        <taxon>Bacillati</taxon>
        <taxon>Bacillota</taxon>
        <taxon>Clostridia</taxon>
        <taxon>Eubacteriales</taxon>
        <taxon>Proteinivoracaceae</taxon>
        <taxon>Proteinivorax</taxon>
    </lineage>
</organism>
<evidence type="ECO:0000256" key="3">
    <source>
        <dbReference type="ARBA" id="ARBA00022829"/>
    </source>
</evidence>
<dbReference type="GO" id="GO:0009295">
    <property type="term" value="C:nucleoid"/>
    <property type="evidence" value="ECO:0007669"/>
    <property type="project" value="UniProtKB-SubCell"/>
</dbReference>
<evidence type="ECO:0000313" key="6">
    <source>
        <dbReference type="EMBL" id="XBX74919.1"/>
    </source>
</evidence>
<dbReference type="SUPFAM" id="SSF109709">
    <property type="entry name" value="KorB DNA-binding domain-like"/>
    <property type="match status" value="1"/>
</dbReference>
<evidence type="ECO:0000256" key="1">
    <source>
        <dbReference type="ARBA" id="ARBA00004453"/>
    </source>
</evidence>
<dbReference type="GO" id="GO:0007059">
    <property type="term" value="P:chromosome segregation"/>
    <property type="evidence" value="ECO:0007669"/>
    <property type="project" value="UniProtKB-KW"/>
</dbReference>
<dbReference type="Gene3D" id="1.10.10.2830">
    <property type="match status" value="1"/>
</dbReference>
<comment type="subcellular location">
    <subcellularLocation>
        <location evidence="1">Cytoplasm</location>
        <location evidence="1">Nucleoid</location>
    </subcellularLocation>
</comment>
<dbReference type="CDD" id="cd16393">
    <property type="entry name" value="SPO0J_N"/>
    <property type="match status" value="1"/>
</dbReference>
<dbReference type="InterPro" id="IPR036086">
    <property type="entry name" value="ParB/Sulfiredoxin_sf"/>
</dbReference>
<dbReference type="SMART" id="SM00470">
    <property type="entry name" value="ParB"/>
    <property type="match status" value="1"/>
</dbReference>
<dbReference type="PANTHER" id="PTHR33375:SF1">
    <property type="entry name" value="CHROMOSOME-PARTITIONING PROTEIN PARB-RELATED"/>
    <property type="match status" value="1"/>
</dbReference>
<dbReference type="EMBL" id="CP158367">
    <property type="protein sequence ID" value="XBX74919.1"/>
    <property type="molecule type" value="Genomic_DNA"/>
</dbReference>
<dbReference type="InterPro" id="IPR057240">
    <property type="entry name" value="ParB_dimer_C"/>
</dbReference>
<dbReference type="PANTHER" id="PTHR33375">
    <property type="entry name" value="CHROMOSOME-PARTITIONING PROTEIN PARB-RELATED"/>
    <property type="match status" value="1"/>
</dbReference>
<dbReference type="InterPro" id="IPR004437">
    <property type="entry name" value="ParB/RepB/Spo0J"/>
</dbReference>
<dbReference type="AlphaFoldDB" id="A0AAU7VLH4"/>
<reference evidence="6" key="2">
    <citation type="submission" date="2024-06" db="EMBL/GenBank/DDBJ databases">
        <authorList>
            <person name="Petrova K.O."/>
            <person name="Toshchakov S.V."/>
            <person name="Boltjanskaja Y.V."/>
            <person name="Kevbrin V."/>
        </authorList>
    </citation>
    <scope>NUCLEOTIDE SEQUENCE</scope>
    <source>
        <strain evidence="6">Z-910T</strain>
    </source>
</reference>
<dbReference type="Pfam" id="PF02195">
    <property type="entry name" value="ParB_N"/>
    <property type="match status" value="1"/>
</dbReference>
<keyword evidence="3" id="KW-0159">Chromosome partition</keyword>
<dbReference type="GO" id="GO:0045881">
    <property type="term" value="P:positive regulation of sporulation resulting in formation of a cellular spore"/>
    <property type="evidence" value="ECO:0007669"/>
    <property type="project" value="TreeGrafter"/>
</dbReference>
<proteinExistence type="inferred from homology"/>
<dbReference type="NCBIfam" id="TIGR00180">
    <property type="entry name" value="parB_part"/>
    <property type="match status" value="1"/>
</dbReference>
<dbReference type="RefSeq" id="WP_350343668.1">
    <property type="nucleotide sequence ID" value="NZ_CP158367.1"/>
</dbReference>
<evidence type="ECO:0000256" key="2">
    <source>
        <dbReference type="ARBA" id="ARBA00006295"/>
    </source>
</evidence>
<protein>
    <submittedName>
        <fullName evidence="6">ParB/RepB/Spo0J family partition protein</fullName>
    </submittedName>
</protein>
<dbReference type="FunFam" id="3.90.1530.30:FF:000001">
    <property type="entry name" value="Chromosome partitioning protein ParB"/>
    <property type="match status" value="1"/>
</dbReference>
<feature type="domain" description="ParB-like N-terminal" evidence="5">
    <location>
        <begin position="29"/>
        <end position="118"/>
    </location>
</feature>
<evidence type="ECO:0000259" key="5">
    <source>
        <dbReference type="SMART" id="SM00470"/>
    </source>
</evidence>
<dbReference type="Gene3D" id="3.90.1530.30">
    <property type="match status" value="1"/>
</dbReference>
<dbReference type="InterPro" id="IPR041468">
    <property type="entry name" value="HTH_ParB/Spo0J"/>
</dbReference>
<dbReference type="GO" id="GO:0005694">
    <property type="term" value="C:chromosome"/>
    <property type="evidence" value="ECO:0007669"/>
    <property type="project" value="TreeGrafter"/>
</dbReference>
<sequence>MSKKGLGRGLNALIPEVSQNKEIPGNSIKQISVNKIRPNPYQPRKVFSTESLEDLAQSIEQHGIVQPIVVREIDGGYELVAGERRLRACKMTNLSKMPAVIQEFSEKEVAEIALIENLQREDLNIIEEAEAYKTLIEDFGFSQEQLAQRLGKSRSGLTNTLRLLNLSKDVKHLVMNDKLTAGQVRPLLSLADEEQFFVAKEILSKGLNSRQVEQLCNKLKKKGKGTKKERNIDPNIKEAEEVLMEKIGVNVKIKGNNKKGKIEIKYYEQGDLNRILDMFHDKG</sequence>
<keyword evidence="4" id="KW-0238">DNA-binding</keyword>
<reference evidence="6" key="1">
    <citation type="journal article" date="2013" name="Extremophiles">
        <title>Proteinivorax tanatarense gen. nov., sp. nov., an anaerobic, haloalkaliphilic, proteolytic bacterium isolated from a decaying algal bloom, and proposal of Proteinivoraceae fam. nov.</title>
        <authorList>
            <person name="Kevbrin V."/>
            <person name="Boltyanskaya Y."/>
            <person name="Zhilina T."/>
            <person name="Kolganova T."/>
            <person name="Lavrentjeva E."/>
            <person name="Kuznetsov B."/>
        </authorList>
    </citation>
    <scope>NUCLEOTIDE SEQUENCE</scope>
    <source>
        <strain evidence="6">Z-910T</strain>
    </source>
</reference>